<dbReference type="PANTHER" id="PTHR43639:SF1">
    <property type="entry name" value="SHORT-CHAIN DEHYDROGENASE_REDUCTASE FAMILY PROTEIN"/>
    <property type="match status" value="1"/>
</dbReference>
<organism evidence="3 4">
    <name type="scientific">Nocardia fusca</name>
    <dbReference type="NCBI Taxonomy" id="941183"/>
    <lineage>
        <taxon>Bacteria</taxon>
        <taxon>Bacillati</taxon>
        <taxon>Actinomycetota</taxon>
        <taxon>Actinomycetes</taxon>
        <taxon>Mycobacteriales</taxon>
        <taxon>Nocardiaceae</taxon>
        <taxon>Nocardia</taxon>
    </lineage>
</organism>
<evidence type="ECO:0000313" key="3">
    <source>
        <dbReference type="EMBL" id="MEV0366345.1"/>
    </source>
</evidence>
<dbReference type="InterPro" id="IPR020904">
    <property type="entry name" value="Sc_DH/Rdtase_CS"/>
</dbReference>
<dbReference type="PROSITE" id="PS00061">
    <property type="entry name" value="ADH_SHORT"/>
    <property type="match status" value="1"/>
</dbReference>
<evidence type="ECO:0000256" key="2">
    <source>
        <dbReference type="ARBA" id="ARBA00023002"/>
    </source>
</evidence>
<dbReference type="PANTHER" id="PTHR43639">
    <property type="entry name" value="OXIDOREDUCTASE, SHORT-CHAIN DEHYDROGENASE/REDUCTASE FAMILY (AFU_ORTHOLOGUE AFUA_5G02870)"/>
    <property type="match status" value="1"/>
</dbReference>
<comment type="caution">
    <text evidence="3">The sequence shown here is derived from an EMBL/GenBank/DDBJ whole genome shotgun (WGS) entry which is preliminary data.</text>
</comment>
<name>A0ABV3FFG8_9NOCA</name>
<dbReference type="PRINTS" id="PR00080">
    <property type="entry name" value="SDRFAMILY"/>
</dbReference>
<keyword evidence="4" id="KW-1185">Reference proteome</keyword>
<gene>
    <name evidence="3" type="ORF">AB0H72_26940</name>
</gene>
<comment type="similarity">
    <text evidence="1">Belongs to the short-chain dehydrogenases/reductases (SDR) family.</text>
</comment>
<dbReference type="InterPro" id="IPR036291">
    <property type="entry name" value="NAD(P)-bd_dom_sf"/>
</dbReference>
<dbReference type="InterPro" id="IPR002347">
    <property type="entry name" value="SDR_fam"/>
</dbReference>
<dbReference type="Gene3D" id="3.40.50.720">
    <property type="entry name" value="NAD(P)-binding Rossmann-like Domain"/>
    <property type="match status" value="1"/>
</dbReference>
<sequence length="265" mass="27832">MTTTHAPAQTATRSADVPIAVVTGASRGIGAATARRLAADGYEVAVHYGTNEESAARVIAQIHKDGGRAFAFAADLSEPGIDRSFWKSYDAAAGTRRGAPVYALIHNAGVTIRGLIEDFPGEDFHRQQQINVTAPFLITQAGLPRLAEGGRIVNLSSGVTRIAMADVIGYAMTKGAIDAFTHTLAQHLGPRKITVNAVAPGIIDTDMNASWLRGNEQARGEILPQVALGYIGEPAEVADVVAFLVSADARYITGQTIDVTGGSRL</sequence>
<dbReference type="Proteomes" id="UP001551658">
    <property type="component" value="Unassembled WGS sequence"/>
</dbReference>
<protein>
    <submittedName>
        <fullName evidence="3">SDR family oxidoreductase</fullName>
    </submittedName>
</protein>
<dbReference type="EMBL" id="JBFAIH010000019">
    <property type="protein sequence ID" value="MEV0366345.1"/>
    <property type="molecule type" value="Genomic_DNA"/>
</dbReference>
<dbReference type="Pfam" id="PF13561">
    <property type="entry name" value="adh_short_C2"/>
    <property type="match status" value="1"/>
</dbReference>
<proteinExistence type="inferred from homology"/>
<accession>A0ABV3FFG8</accession>
<dbReference type="RefSeq" id="WP_357984164.1">
    <property type="nucleotide sequence ID" value="NZ_JBFAIH010000019.1"/>
</dbReference>
<dbReference type="SUPFAM" id="SSF51735">
    <property type="entry name" value="NAD(P)-binding Rossmann-fold domains"/>
    <property type="match status" value="1"/>
</dbReference>
<keyword evidence="2" id="KW-0560">Oxidoreductase</keyword>
<reference evidence="3 4" key="1">
    <citation type="submission" date="2024-06" db="EMBL/GenBank/DDBJ databases">
        <title>The Natural Products Discovery Center: Release of the First 8490 Sequenced Strains for Exploring Actinobacteria Biosynthetic Diversity.</title>
        <authorList>
            <person name="Kalkreuter E."/>
            <person name="Kautsar S.A."/>
            <person name="Yang D."/>
            <person name="Bader C.D."/>
            <person name="Teijaro C.N."/>
            <person name="Fluegel L."/>
            <person name="Davis C.M."/>
            <person name="Simpson J.R."/>
            <person name="Lauterbach L."/>
            <person name="Steele A.D."/>
            <person name="Gui C."/>
            <person name="Meng S."/>
            <person name="Li G."/>
            <person name="Viehrig K."/>
            <person name="Ye F."/>
            <person name="Su P."/>
            <person name="Kiefer A.F."/>
            <person name="Nichols A."/>
            <person name="Cepeda A.J."/>
            <person name="Yan W."/>
            <person name="Fan B."/>
            <person name="Jiang Y."/>
            <person name="Adhikari A."/>
            <person name="Zheng C.-J."/>
            <person name="Schuster L."/>
            <person name="Cowan T.M."/>
            <person name="Smanski M.J."/>
            <person name="Chevrette M.G."/>
            <person name="De Carvalho L.P.S."/>
            <person name="Shen B."/>
        </authorList>
    </citation>
    <scope>NUCLEOTIDE SEQUENCE [LARGE SCALE GENOMIC DNA]</scope>
    <source>
        <strain evidence="3 4">NPDC050671</strain>
    </source>
</reference>
<evidence type="ECO:0000313" key="4">
    <source>
        <dbReference type="Proteomes" id="UP001551658"/>
    </source>
</evidence>
<evidence type="ECO:0000256" key="1">
    <source>
        <dbReference type="ARBA" id="ARBA00006484"/>
    </source>
</evidence>
<dbReference type="PRINTS" id="PR00081">
    <property type="entry name" value="GDHRDH"/>
</dbReference>